<feature type="domain" description="Chorismate-utilising enzyme C-terminal" evidence="6">
    <location>
        <begin position="194"/>
        <end position="444"/>
    </location>
</feature>
<evidence type="ECO:0000259" key="6">
    <source>
        <dbReference type="Pfam" id="PF00425"/>
    </source>
</evidence>
<dbReference type="InterPro" id="IPR005801">
    <property type="entry name" value="ADC_synthase"/>
</dbReference>
<organism evidence="7 8">
    <name type="scientific">Candidatus Endonucleibacter bathymodioli</name>
    <dbReference type="NCBI Taxonomy" id="539814"/>
    <lineage>
        <taxon>Bacteria</taxon>
        <taxon>Pseudomonadati</taxon>
        <taxon>Pseudomonadota</taxon>
        <taxon>Gammaproteobacteria</taxon>
        <taxon>Oceanospirillales</taxon>
        <taxon>Endozoicomonadaceae</taxon>
        <taxon>Candidatus Endonucleibacter</taxon>
    </lineage>
</organism>
<dbReference type="PANTHER" id="PTHR47253:SF4">
    <property type="entry name" value="ISOCHORISMATE SYNTHASE 2, CHLOROPLASTIC"/>
    <property type="match status" value="1"/>
</dbReference>
<dbReference type="Gene3D" id="3.60.120.10">
    <property type="entry name" value="Anthranilate synthase"/>
    <property type="match status" value="1"/>
</dbReference>
<reference evidence="7 8" key="1">
    <citation type="journal article" date="2023" name="bioRxiv">
        <title>An intranuclear bacterial parasite of deep-sea mussels expresses apoptosis inhibitors acquired from its host.</title>
        <authorList>
            <person name="Gonzalez Porras M.A."/>
            <person name="Assie A."/>
            <person name="Tietjen M."/>
            <person name="Violette M."/>
            <person name="Kleiner M."/>
            <person name="Gruber-Vodicka H."/>
            <person name="Dubilier N."/>
            <person name="Leisch N."/>
        </authorList>
    </citation>
    <scope>NUCLEOTIDE SEQUENCE [LARGE SCALE GENOMIC DNA]</scope>
    <source>
        <strain evidence="7">IAP13</strain>
    </source>
</reference>
<keyword evidence="4" id="KW-0460">Magnesium</keyword>
<dbReference type="Pfam" id="PF00425">
    <property type="entry name" value="Chorismate_bind"/>
    <property type="match status" value="1"/>
</dbReference>
<dbReference type="PANTHER" id="PTHR47253">
    <property type="match status" value="1"/>
</dbReference>
<comment type="catalytic activity">
    <reaction evidence="1">
        <text>chorismate = isochorismate</text>
        <dbReference type="Rhea" id="RHEA:18985"/>
        <dbReference type="ChEBI" id="CHEBI:29748"/>
        <dbReference type="ChEBI" id="CHEBI:29780"/>
        <dbReference type="EC" id="5.4.4.2"/>
    </reaction>
</comment>
<evidence type="ECO:0000313" key="8">
    <source>
        <dbReference type="Proteomes" id="UP001178148"/>
    </source>
</evidence>
<keyword evidence="5 7" id="KW-0413">Isomerase</keyword>
<comment type="similarity">
    <text evidence="2">Belongs to the isochorismate synthase family.</text>
</comment>
<evidence type="ECO:0000256" key="4">
    <source>
        <dbReference type="ARBA" id="ARBA00022842"/>
    </source>
</evidence>
<dbReference type="Proteomes" id="UP001178148">
    <property type="component" value="Unassembled WGS sequence"/>
</dbReference>
<accession>A0AA90NTS0</accession>
<dbReference type="EMBL" id="JASXSV010000010">
    <property type="protein sequence ID" value="MDP0589190.1"/>
    <property type="molecule type" value="Genomic_DNA"/>
</dbReference>
<sequence>MESEVHSAFSALMEKLDKLLDRRPCGKLIRVESPVPSLDILSCLAIQQRRGQVKAYWSNRGGGLVVAGIASAWEYSLDSVTDIPIAFRAARKLMSSLSSNISARCFSYLSFSDKSSQIWPEFGYGKIWLPLVEISETGSGSILACNLLASSDCEWRRRILEIRQLLHKLLVGDNIDDNFFRIRQCRSYPGIKCWNELVSSALKHIDSGILHKVVLSKKISYRFDGCVSPWKIMKLWQESSEHIYSFVFEGTEEHYFLGCSPERLLKRYGRIISTEALAGTSPRGKGRDEDQRIAAELMSDSKNIHENKLVLNDIIAKLQLVCKWLKIDNSHSILKLKDVQHLRYRIRGELSSGIMDEDLVMRIHPTSAVGGDPGNEAHKFINDNEFYARGLYAGVCGIIGNDMTEFTVSIRSASLKPGSISLYSGAGIVHGSSSDSEWRELNYKTKAIQTILSSLQDSVLGCEGGYPFSLKK</sequence>
<evidence type="ECO:0000256" key="1">
    <source>
        <dbReference type="ARBA" id="ARBA00000799"/>
    </source>
</evidence>
<evidence type="ECO:0000256" key="3">
    <source>
        <dbReference type="ARBA" id="ARBA00012824"/>
    </source>
</evidence>
<evidence type="ECO:0000256" key="2">
    <source>
        <dbReference type="ARBA" id="ARBA00005297"/>
    </source>
</evidence>
<gene>
    <name evidence="7" type="ORF">QS748_08360</name>
</gene>
<dbReference type="InterPro" id="IPR044250">
    <property type="entry name" value="MenF-like"/>
</dbReference>
<dbReference type="GO" id="GO:0009234">
    <property type="term" value="P:menaquinone biosynthetic process"/>
    <property type="evidence" value="ECO:0007669"/>
    <property type="project" value="TreeGrafter"/>
</dbReference>
<dbReference type="EC" id="5.4.4.2" evidence="3"/>
<keyword evidence="8" id="KW-1185">Reference proteome</keyword>
<dbReference type="GO" id="GO:0008909">
    <property type="term" value="F:isochorismate synthase activity"/>
    <property type="evidence" value="ECO:0007669"/>
    <property type="project" value="UniProtKB-EC"/>
</dbReference>
<dbReference type="NCBIfam" id="TIGR00543">
    <property type="entry name" value="isochor_syn"/>
    <property type="match status" value="1"/>
</dbReference>
<evidence type="ECO:0000256" key="5">
    <source>
        <dbReference type="ARBA" id="ARBA00023235"/>
    </source>
</evidence>
<name>A0AA90NTS0_9GAMM</name>
<dbReference type="InterPro" id="IPR004561">
    <property type="entry name" value="IsoChor_synthase"/>
</dbReference>
<dbReference type="AlphaFoldDB" id="A0AA90NTS0"/>
<protein>
    <recommendedName>
        <fullName evidence="3">isochorismate synthase</fullName>
        <ecNumber evidence="3">5.4.4.2</ecNumber>
    </recommendedName>
</protein>
<evidence type="ECO:0000313" key="7">
    <source>
        <dbReference type="EMBL" id="MDP0589190.1"/>
    </source>
</evidence>
<dbReference type="SUPFAM" id="SSF56322">
    <property type="entry name" value="ADC synthase"/>
    <property type="match status" value="1"/>
</dbReference>
<dbReference type="InterPro" id="IPR015890">
    <property type="entry name" value="Chorismate_C"/>
</dbReference>
<comment type="caution">
    <text evidence="7">The sequence shown here is derived from an EMBL/GenBank/DDBJ whole genome shotgun (WGS) entry which is preliminary data.</text>
</comment>
<proteinExistence type="inferred from homology"/>